<name>T1I2S5_RHOPR</name>
<dbReference type="GO" id="GO:0055037">
    <property type="term" value="C:recycling endosome"/>
    <property type="evidence" value="ECO:0007669"/>
    <property type="project" value="TreeGrafter"/>
</dbReference>
<dbReference type="Gene3D" id="1.25.10.10">
    <property type="entry name" value="Leucine-rich Repeat Variant"/>
    <property type="match status" value="2"/>
</dbReference>
<dbReference type="GO" id="GO:0032367">
    <property type="term" value="P:intracellular cholesterol transport"/>
    <property type="evidence" value="ECO:0007669"/>
    <property type="project" value="InterPro"/>
</dbReference>
<keyword evidence="3" id="KW-1185">Reference proteome</keyword>
<dbReference type="VEuPathDB" id="VectorBase:RPRC010594"/>
<dbReference type="AlphaFoldDB" id="T1I2S5"/>
<proteinExistence type="predicted"/>
<dbReference type="HOGENOM" id="CLU_006254_1_0_1"/>
<dbReference type="eggNOG" id="KOG0211">
    <property type="taxonomic scope" value="Eukaryota"/>
</dbReference>
<sequence length="1092" mass="122112">DSSGEYKGTFSELPFNYISYSDIASKLIKDKFWLTALELHTELVEAGKEVPKLKEFFSNPVNFENQSVGLLPTIVRSSSQVTLDSLDLTRFSEDGERGNDERVAVLEFELRKAKETISALRANLTVATGNEILLFEGTNVTSQGHCDAIKPHEQRALNFLINEYLLLRGYKLTSITFADENEDQDFEDWDDVGLNTAKPAELLHIYRVGITQSESVATCDNQTQTEDHDLITFSVKEKVLRSWKFLRLSFTRNKSFLFSYSEMNQRNESRSIAVQCDDRPETGDDVGERGRGGGSILTTNHSDLSGSFEEIVRTEFTGDGEAAREFDLPRQELRELDVGNDEENRDLEVTSTSGDIEMLIEGEEDSVASSIGSHPYVASMVPVSYEGLVQTLGSSIISVVHQLPISNREVSTVLYIFNWISKIVPILVCLVGLHPEEKVRDNLIHCLFNMKKRPSQEDRNVILAGIVSLCNVCSEELVQGELLSQCWDLLGHKYPERRMLVAQTCALVSSIISCELRDSLLISILKQLLEDRDDSVRAQSVTSLAVVASFMTGKYPQVEGLTLCAIQDKSEIVVKAAETLLLPVTARWALQEKCFHSSLPLFDIFNLLTMFCSFQRDEKESKSCWIINCITRLLPQIVMFAATSPTVLDAISPSLPPPQHSKLNEICKGLSNPVLFYSDHPVGVVIGAFDFCLQQLTPWPELAWIIDSLIPNCLDIIDKVDPKKEELILNFVKFFTSFTAGFGTIFTTQHVKSIFLDRLEILEKALIKMDKTWPPLTIIPVYVLGVLSPLQCCEEELGQCVGRLVIVLGLCSAPLQSLHITVKKLATISRLSNTLLSALWQGVVHQRGAVRRTTADLLMHAVPHCSEQMISTRIIPALVTLASDPDVCVRVSTLPVYALILESSSNKEVLDKTYLQVQTLIKDVGIAEKVDILPLVITSIGKMASVVDSTFRDEVLLLELDNITKFSFELDDESKRSLIAATLVDTLSNIIFLQISKHSLSSTLLPTLSNYVENRNANFMFGKSSLLLKTFFRKISHIRRAESLVSQQLHSSGLPKSSTNVEEMKQKVTKIFSTPISKPTNLTNLQQMFWKK</sequence>
<dbReference type="OMA" id="RQDLNCA"/>
<dbReference type="InterPro" id="IPR016024">
    <property type="entry name" value="ARM-type_fold"/>
</dbReference>
<dbReference type="SUPFAM" id="SSF48371">
    <property type="entry name" value="ARM repeat"/>
    <property type="match status" value="1"/>
</dbReference>
<accession>T1I2S5</accession>
<dbReference type="PANTHER" id="PTHR32059">
    <property type="entry name" value="RAB11-BINDING PROTEIN RELCH"/>
    <property type="match status" value="1"/>
</dbReference>
<feature type="region of interest" description="Disordered" evidence="1">
    <location>
        <begin position="277"/>
        <end position="300"/>
    </location>
</feature>
<dbReference type="EMBL" id="ACPB03006728">
    <property type="status" value="NOT_ANNOTATED_CDS"/>
    <property type="molecule type" value="Genomic_DNA"/>
</dbReference>
<reference evidence="2" key="1">
    <citation type="submission" date="2015-05" db="UniProtKB">
        <authorList>
            <consortium name="EnsemblMetazoa"/>
        </authorList>
    </citation>
    <scope>IDENTIFICATION</scope>
</reference>
<dbReference type="PANTHER" id="PTHR32059:SF0">
    <property type="entry name" value="RAB11-BINDING PROTEIN RELCH"/>
    <property type="match status" value="1"/>
</dbReference>
<feature type="compositionally biased region" description="Basic and acidic residues" evidence="1">
    <location>
        <begin position="277"/>
        <end position="291"/>
    </location>
</feature>
<dbReference type="InterPro" id="IPR006594">
    <property type="entry name" value="LisH"/>
</dbReference>
<evidence type="ECO:0000313" key="3">
    <source>
        <dbReference type="Proteomes" id="UP000015103"/>
    </source>
</evidence>
<dbReference type="InterPro" id="IPR040362">
    <property type="entry name" value="RELCH"/>
</dbReference>
<dbReference type="GO" id="GO:0005802">
    <property type="term" value="C:trans-Golgi network"/>
    <property type="evidence" value="ECO:0007669"/>
    <property type="project" value="InterPro"/>
</dbReference>
<dbReference type="EnsemblMetazoa" id="RPRC010594-RA">
    <property type="protein sequence ID" value="RPRC010594-PA"/>
    <property type="gene ID" value="RPRC010594"/>
</dbReference>
<dbReference type="STRING" id="13249.T1I2S5"/>
<evidence type="ECO:0000256" key="1">
    <source>
        <dbReference type="SAM" id="MobiDB-lite"/>
    </source>
</evidence>
<organism evidence="2 3">
    <name type="scientific">Rhodnius prolixus</name>
    <name type="common">Triatomid bug</name>
    <dbReference type="NCBI Taxonomy" id="13249"/>
    <lineage>
        <taxon>Eukaryota</taxon>
        <taxon>Metazoa</taxon>
        <taxon>Ecdysozoa</taxon>
        <taxon>Arthropoda</taxon>
        <taxon>Hexapoda</taxon>
        <taxon>Insecta</taxon>
        <taxon>Pterygota</taxon>
        <taxon>Neoptera</taxon>
        <taxon>Paraneoptera</taxon>
        <taxon>Hemiptera</taxon>
        <taxon>Heteroptera</taxon>
        <taxon>Panheteroptera</taxon>
        <taxon>Cimicomorpha</taxon>
        <taxon>Reduviidae</taxon>
        <taxon>Triatominae</taxon>
        <taxon>Rhodnius</taxon>
    </lineage>
</organism>
<dbReference type="InterPro" id="IPR021133">
    <property type="entry name" value="HEAT_type_2"/>
</dbReference>
<dbReference type="PROSITE" id="PS50077">
    <property type="entry name" value="HEAT_REPEAT"/>
    <property type="match status" value="1"/>
</dbReference>
<evidence type="ECO:0000313" key="2">
    <source>
        <dbReference type="EnsemblMetazoa" id="RPRC010594-PA"/>
    </source>
</evidence>
<dbReference type="Proteomes" id="UP000015103">
    <property type="component" value="Unassembled WGS sequence"/>
</dbReference>
<dbReference type="InterPro" id="IPR011989">
    <property type="entry name" value="ARM-like"/>
</dbReference>
<protein>
    <submittedName>
        <fullName evidence="2">LisH domain-containing protein</fullName>
    </submittedName>
</protein>
<dbReference type="InParanoid" id="T1I2S5"/>
<dbReference type="PROSITE" id="PS50896">
    <property type="entry name" value="LISH"/>
    <property type="match status" value="1"/>
</dbReference>
<dbReference type="EMBL" id="ACPB03006727">
    <property type="status" value="NOT_ANNOTATED_CDS"/>
    <property type="molecule type" value="Genomic_DNA"/>
</dbReference>